<dbReference type="Proteomes" id="UP000255505">
    <property type="component" value="Chromosome I"/>
</dbReference>
<dbReference type="AlphaFoldDB" id="A0A375IJF3"/>
<organism evidence="2 3">
    <name type="scientific">Cupriavidus taiwanensis</name>
    <dbReference type="NCBI Taxonomy" id="164546"/>
    <lineage>
        <taxon>Bacteria</taxon>
        <taxon>Pseudomonadati</taxon>
        <taxon>Pseudomonadota</taxon>
        <taxon>Betaproteobacteria</taxon>
        <taxon>Burkholderiales</taxon>
        <taxon>Burkholderiaceae</taxon>
        <taxon>Cupriavidus</taxon>
    </lineage>
</organism>
<evidence type="ECO:0000313" key="2">
    <source>
        <dbReference type="EMBL" id="SPK73689.1"/>
    </source>
</evidence>
<evidence type="ECO:0000256" key="1">
    <source>
        <dbReference type="SAM" id="MobiDB-lite"/>
    </source>
</evidence>
<gene>
    <name evidence="2" type="ORF">CT19425_110226</name>
</gene>
<feature type="region of interest" description="Disordered" evidence="1">
    <location>
        <begin position="256"/>
        <end position="280"/>
    </location>
</feature>
<evidence type="ECO:0000313" key="3">
    <source>
        <dbReference type="Proteomes" id="UP000255505"/>
    </source>
</evidence>
<dbReference type="EMBL" id="LT991976">
    <property type="protein sequence ID" value="SPK73689.1"/>
    <property type="molecule type" value="Genomic_DNA"/>
</dbReference>
<reference evidence="2 3" key="1">
    <citation type="submission" date="2018-01" db="EMBL/GenBank/DDBJ databases">
        <authorList>
            <person name="Gaut B.S."/>
            <person name="Morton B.R."/>
            <person name="Clegg M.T."/>
            <person name="Duvall M.R."/>
        </authorList>
    </citation>
    <scope>NUCLEOTIDE SEQUENCE [LARGE SCALE GENOMIC DNA]</scope>
    <source>
        <strain evidence="2">Cupriavidus taiwanensis LMG 19425</strain>
    </source>
</reference>
<protein>
    <recommendedName>
        <fullName evidence="4">DUF2325 domain-containing protein</fullName>
    </recommendedName>
</protein>
<evidence type="ECO:0008006" key="4">
    <source>
        <dbReference type="Google" id="ProtNLM"/>
    </source>
</evidence>
<name>A0A375IJF3_9BURK</name>
<accession>A0A375IJF3</accession>
<sequence>MAAKPHAATNSARILWTDDEKKIVARESLRLKKIDSGLSDALALQNAQMLLPEERQRPSFKNWKSTASWLMPLWQEFAGVAHDGPQSNGRPVAVTVKRSKFANSIQQETEQTPAAVQPDATVAAVAKVAVAEVAQQAELLPADAESTGDSESVPTTGAEFRAAEESTESLPVQQQAEAETAAQKAAVRWTQEERERIARRSREIMIRADIPALDAVRAANIELDDDRQRDISTMSLVSEWLLPIWKQLDKQEQEARARAEREERERAEREAAEAERIATEARERQEAVDAAVAATFENASFDDLLKRLGQKIAGALMESISESLDAAVAARIASVVQSLPGTLPSNVAVLKPNAEVDGVGTVSVAPRDHKPRVCVVGLLNQQAEDVRRAFGDTLDFTFIKSQQSGGSGAHGGAGMAARAQGCDVVIGMTNFTGHDVDEAAKKLHVPFIRLNGSVSALKRWLQHWLNGEVALAS</sequence>
<dbReference type="RefSeq" id="WP_147299650.1">
    <property type="nucleotide sequence ID" value="NZ_LT991976.1"/>
</dbReference>
<proteinExistence type="predicted"/>
<feature type="region of interest" description="Disordered" evidence="1">
    <location>
        <begin position="142"/>
        <end position="171"/>
    </location>
</feature>